<evidence type="ECO:0000259" key="2">
    <source>
        <dbReference type="SMART" id="SM00997"/>
    </source>
</evidence>
<comment type="caution">
    <text evidence="3">The sequence shown here is derived from an EMBL/GenBank/DDBJ whole genome shotgun (WGS) entry which is preliminary data.</text>
</comment>
<dbReference type="SUPFAM" id="SSF51735">
    <property type="entry name" value="NAD(P)-binding Rossmann-fold domains"/>
    <property type="match status" value="1"/>
</dbReference>
<dbReference type="EMBL" id="JAQFWP010000042">
    <property type="protein sequence ID" value="MDA2806856.1"/>
    <property type="molecule type" value="Genomic_DNA"/>
</dbReference>
<dbReference type="Proteomes" id="UP001165685">
    <property type="component" value="Unassembled WGS sequence"/>
</dbReference>
<reference evidence="3" key="1">
    <citation type="submission" date="2023-01" db="EMBL/GenBank/DDBJ databases">
        <title>Draft genome sequence of Nocardiopsis sp. LSu2-4 isolated from halophytes.</title>
        <authorList>
            <person name="Duangmal K."/>
            <person name="Chantavorakit T."/>
        </authorList>
    </citation>
    <scope>NUCLEOTIDE SEQUENCE</scope>
    <source>
        <strain evidence="3">LSu2-4</strain>
    </source>
</reference>
<dbReference type="SMART" id="SM00997">
    <property type="entry name" value="AdoHcyase_NAD"/>
    <property type="match status" value="1"/>
</dbReference>
<dbReference type="RefSeq" id="WP_270679491.1">
    <property type="nucleotide sequence ID" value="NZ_JAQFWP010000042.1"/>
</dbReference>
<feature type="domain" description="S-adenosyl-L-homocysteine hydrolase NAD binding" evidence="2">
    <location>
        <begin position="309"/>
        <end position="469"/>
    </location>
</feature>
<protein>
    <recommendedName>
        <fullName evidence="2">S-adenosyl-L-homocysteine hydrolase NAD binding domain-containing protein</fullName>
    </recommendedName>
</protein>
<accession>A0ABT4TR40</accession>
<feature type="region of interest" description="Disordered" evidence="1">
    <location>
        <begin position="526"/>
        <end position="547"/>
    </location>
</feature>
<feature type="compositionally biased region" description="Low complexity" evidence="1">
    <location>
        <begin position="537"/>
        <end position="547"/>
    </location>
</feature>
<feature type="compositionally biased region" description="Pro residues" evidence="1">
    <location>
        <begin position="527"/>
        <end position="536"/>
    </location>
</feature>
<dbReference type="InterPro" id="IPR015878">
    <property type="entry name" value="Ado_hCys_hydrolase_NAD-bd"/>
</dbReference>
<dbReference type="Pfam" id="PF00670">
    <property type="entry name" value="AdoHcyase_NAD"/>
    <property type="match status" value="1"/>
</dbReference>
<evidence type="ECO:0000256" key="1">
    <source>
        <dbReference type="SAM" id="MobiDB-lite"/>
    </source>
</evidence>
<sequence length="547" mass="58085">MSVPATEPVAAVTGVRGGDLFEVVDGRMSDAEVGRAVWAVLRGTGADVEDRGSGNITARIGGLRLDVRTRPLADTGPDTLDPVVPSPERRRVLLTASGPVSEEARSVFDRVVRTLVRKGRCYTDAEIDSIVRAMPLVARYSGPEPALSDWALVFRDHYVENSIGFLLGMERAGIDRDWIFALSKGDRTLHRDRVHAWFLERGYRSDVLDNSVINGTADEAARARALGVSERVDEFIRRAHEAGRKVLVVDDGGLLAQGSGARDRGAARIDAAVELTVSGLKRIAEAPGELAVPVLNVARSRLKTMLGYNEIADSCVRRLRAILPGEKFIGRRVLVLGFGTLGARVAHLLRSLGCRVGVVDTDVLALITAAEHGFEAFPTAAEGLSAHTPFLVVGDTGELALTGEDLPLLPDGVHLAGFATKDFSLLSEGLSGLEATTVPSVGVRYTLPSGGTATLLGDGRSLNLFEYEGIPNRGYDAYRAGTLIAAKELCRNADAFTPGVHLDPVDRAIDDAGLFSAYYEEYLAGPRRPPAAPAPSGPAGAAGAAGR</sequence>
<gene>
    <name evidence="3" type="ORF">O4U47_20285</name>
</gene>
<dbReference type="InterPro" id="IPR036291">
    <property type="entry name" value="NAD(P)-bd_dom_sf"/>
</dbReference>
<evidence type="ECO:0000313" key="4">
    <source>
        <dbReference type="Proteomes" id="UP001165685"/>
    </source>
</evidence>
<organism evidence="3 4">
    <name type="scientific">Nocardiopsis suaedae</name>
    <dbReference type="NCBI Taxonomy" id="3018444"/>
    <lineage>
        <taxon>Bacteria</taxon>
        <taxon>Bacillati</taxon>
        <taxon>Actinomycetota</taxon>
        <taxon>Actinomycetes</taxon>
        <taxon>Streptosporangiales</taxon>
        <taxon>Nocardiopsidaceae</taxon>
        <taxon>Nocardiopsis</taxon>
    </lineage>
</organism>
<dbReference type="Gene3D" id="3.40.50.720">
    <property type="entry name" value="NAD(P)-binding Rossmann-like Domain"/>
    <property type="match status" value="1"/>
</dbReference>
<evidence type="ECO:0000313" key="3">
    <source>
        <dbReference type="EMBL" id="MDA2806856.1"/>
    </source>
</evidence>
<name>A0ABT4TR40_9ACTN</name>
<proteinExistence type="predicted"/>
<keyword evidence="4" id="KW-1185">Reference proteome</keyword>